<evidence type="ECO:0000256" key="5">
    <source>
        <dbReference type="ARBA" id="ARBA00023136"/>
    </source>
</evidence>
<evidence type="ECO:0000256" key="6">
    <source>
        <dbReference type="ARBA" id="ARBA00023170"/>
    </source>
</evidence>
<evidence type="ECO:0000256" key="10">
    <source>
        <dbReference type="SAM" id="Phobius"/>
    </source>
</evidence>
<keyword evidence="5 10" id="KW-0472">Membrane</keyword>
<evidence type="ECO:0000256" key="4">
    <source>
        <dbReference type="ARBA" id="ARBA00023040"/>
    </source>
</evidence>
<keyword evidence="3 10" id="KW-1133">Transmembrane helix</keyword>
<comment type="subcellular location">
    <subcellularLocation>
        <location evidence="1">Membrane</location>
        <topology evidence="1">Multi-pass membrane protein</topology>
    </subcellularLocation>
</comment>
<feature type="transmembrane region" description="Helical" evidence="10">
    <location>
        <begin position="85"/>
        <end position="107"/>
    </location>
</feature>
<dbReference type="PANTHER" id="PTHR24243:SF233">
    <property type="entry name" value="THYROTROPIN-RELEASING HORMONE RECEPTOR"/>
    <property type="match status" value="1"/>
</dbReference>
<proteinExistence type="inferred from homology"/>
<feature type="compositionally biased region" description="Gly residues" evidence="9">
    <location>
        <begin position="146"/>
        <end position="156"/>
    </location>
</feature>
<dbReference type="InterPro" id="IPR000276">
    <property type="entry name" value="GPCR_Rhodpsn"/>
</dbReference>
<name>A0AAV4CW97_9GAST</name>
<dbReference type="PROSITE" id="PS50262">
    <property type="entry name" value="G_PROTEIN_RECEP_F1_2"/>
    <property type="match status" value="1"/>
</dbReference>
<evidence type="ECO:0000313" key="12">
    <source>
        <dbReference type="EMBL" id="GFO36145.1"/>
    </source>
</evidence>
<evidence type="ECO:0000259" key="11">
    <source>
        <dbReference type="PROSITE" id="PS50262"/>
    </source>
</evidence>
<feature type="domain" description="G-protein coupled receptors family 1 profile" evidence="11">
    <location>
        <begin position="1"/>
        <end position="245"/>
    </location>
</feature>
<dbReference type="GO" id="GO:0005886">
    <property type="term" value="C:plasma membrane"/>
    <property type="evidence" value="ECO:0007669"/>
    <property type="project" value="TreeGrafter"/>
</dbReference>
<feature type="region of interest" description="Disordered" evidence="9">
    <location>
        <begin position="307"/>
        <end position="327"/>
    </location>
</feature>
<dbReference type="AlphaFoldDB" id="A0AAV4CW97"/>
<evidence type="ECO:0000256" key="1">
    <source>
        <dbReference type="ARBA" id="ARBA00004141"/>
    </source>
</evidence>
<keyword evidence="2 8" id="KW-0812">Transmembrane</keyword>
<keyword evidence="7 8" id="KW-0807">Transducer</keyword>
<evidence type="ECO:0000313" key="13">
    <source>
        <dbReference type="Proteomes" id="UP000735302"/>
    </source>
</evidence>
<dbReference type="GO" id="GO:0004930">
    <property type="term" value="F:G protein-coupled receptor activity"/>
    <property type="evidence" value="ECO:0007669"/>
    <property type="project" value="UniProtKB-KW"/>
</dbReference>
<dbReference type="SUPFAM" id="SSF81321">
    <property type="entry name" value="Family A G protein-coupled receptor-like"/>
    <property type="match status" value="1"/>
</dbReference>
<comment type="similarity">
    <text evidence="8">Belongs to the G-protein coupled receptor 1 family.</text>
</comment>
<evidence type="ECO:0000256" key="2">
    <source>
        <dbReference type="ARBA" id="ARBA00022692"/>
    </source>
</evidence>
<evidence type="ECO:0000256" key="8">
    <source>
        <dbReference type="RuleBase" id="RU000688"/>
    </source>
</evidence>
<organism evidence="12 13">
    <name type="scientific">Plakobranchus ocellatus</name>
    <dbReference type="NCBI Taxonomy" id="259542"/>
    <lineage>
        <taxon>Eukaryota</taxon>
        <taxon>Metazoa</taxon>
        <taxon>Spiralia</taxon>
        <taxon>Lophotrochozoa</taxon>
        <taxon>Mollusca</taxon>
        <taxon>Gastropoda</taxon>
        <taxon>Heterobranchia</taxon>
        <taxon>Euthyneura</taxon>
        <taxon>Panpulmonata</taxon>
        <taxon>Sacoglossa</taxon>
        <taxon>Placobranchoidea</taxon>
        <taxon>Plakobranchidae</taxon>
        <taxon>Plakobranchus</taxon>
    </lineage>
</organism>
<dbReference type="PRINTS" id="PR00237">
    <property type="entry name" value="GPCRRHODOPSN"/>
</dbReference>
<keyword evidence="6 8" id="KW-0675">Receptor</keyword>
<evidence type="ECO:0000256" key="3">
    <source>
        <dbReference type="ARBA" id="ARBA00022989"/>
    </source>
</evidence>
<dbReference type="Proteomes" id="UP000735302">
    <property type="component" value="Unassembled WGS sequence"/>
</dbReference>
<evidence type="ECO:0000256" key="7">
    <source>
        <dbReference type="ARBA" id="ARBA00023224"/>
    </source>
</evidence>
<accession>A0AAV4CW97</accession>
<dbReference type="Gene3D" id="1.20.1070.10">
    <property type="entry name" value="Rhodopsin 7-helix transmembrane proteins"/>
    <property type="match status" value="1"/>
</dbReference>
<feature type="compositionally biased region" description="Polar residues" evidence="9">
    <location>
        <begin position="365"/>
        <end position="376"/>
    </location>
</feature>
<gene>
    <name evidence="12" type="ORF">PoB_006265000</name>
</gene>
<comment type="caution">
    <text evidence="12">The sequence shown here is derived from an EMBL/GenBank/DDBJ whole genome shotgun (WGS) entry which is preliminary data.</text>
</comment>
<keyword evidence="13" id="KW-1185">Reference proteome</keyword>
<dbReference type="Pfam" id="PF00001">
    <property type="entry name" value="7tm_1"/>
    <property type="match status" value="1"/>
</dbReference>
<feature type="transmembrane region" description="Helical" evidence="10">
    <location>
        <begin position="182"/>
        <end position="203"/>
    </location>
</feature>
<evidence type="ECO:0000256" key="9">
    <source>
        <dbReference type="SAM" id="MobiDB-lite"/>
    </source>
</evidence>
<sequence length="376" mass="41381">MSHHCSILTLLAIGFERYRAICHPLKETTGHHFTSVSVVIPAVWALSIIVSLPFAIISNCKKEKYYDGSLVDVCITDMSSPLARAYIIIISFLCLVLPLVLLTGMYASIIRTLARSSIAGFGGTNGHSAASTSNRNSTTSVNTVGSIGGGGGGLVAGSGRTKQGQDTEMVRHARVMSSRRQVVRMMVAVMTLYFCCLVPLRCVQLWHVFQREGDKARLGFEGYFNLVYCSRILVVLNSAGNPIIYSLLSSNFRSAFKQSLFNCKSNSQHESWRYNTNYYSNSHHHHYLSQHNQGSPAALRLSHLATTSAEPNRQKRQRSLDISLDASSKASGQVKQIKRFSNPTIQEPLLVDSTDLPASQRRHTQTFGNSSGADFV</sequence>
<feature type="region of interest" description="Disordered" evidence="9">
    <location>
        <begin position="354"/>
        <end position="376"/>
    </location>
</feature>
<dbReference type="PANTHER" id="PTHR24243">
    <property type="entry name" value="G-PROTEIN COUPLED RECEPTOR"/>
    <property type="match status" value="1"/>
</dbReference>
<dbReference type="EMBL" id="BLXT01007044">
    <property type="protein sequence ID" value="GFO36145.1"/>
    <property type="molecule type" value="Genomic_DNA"/>
</dbReference>
<reference evidence="12 13" key="1">
    <citation type="journal article" date="2021" name="Elife">
        <title>Chloroplast acquisition without the gene transfer in kleptoplastic sea slugs, Plakobranchus ocellatus.</title>
        <authorList>
            <person name="Maeda T."/>
            <person name="Takahashi S."/>
            <person name="Yoshida T."/>
            <person name="Shimamura S."/>
            <person name="Takaki Y."/>
            <person name="Nagai Y."/>
            <person name="Toyoda A."/>
            <person name="Suzuki Y."/>
            <person name="Arimoto A."/>
            <person name="Ishii H."/>
            <person name="Satoh N."/>
            <person name="Nishiyama T."/>
            <person name="Hasebe M."/>
            <person name="Maruyama T."/>
            <person name="Minagawa J."/>
            <person name="Obokata J."/>
            <person name="Shigenobu S."/>
        </authorList>
    </citation>
    <scope>NUCLEOTIDE SEQUENCE [LARGE SCALE GENOMIC DNA]</scope>
</reference>
<keyword evidence="4 8" id="KW-0297">G-protein coupled receptor</keyword>
<protein>
    <submittedName>
        <fullName evidence="12">Thyrotropin-releasing hormone receptor</fullName>
    </submittedName>
</protein>
<dbReference type="InterPro" id="IPR017452">
    <property type="entry name" value="GPCR_Rhodpsn_7TM"/>
</dbReference>
<feature type="transmembrane region" description="Helical" evidence="10">
    <location>
        <begin position="38"/>
        <end position="57"/>
    </location>
</feature>
<feature type="compositionally biased region" description="Low complexity" evidence="9">
    <location>
        <begin position="129"/>
        <end position="145"/>
    </location>
</feature>
<feature type="region of interest" description="Disordered" evidence="9">
    <location>
        <begin position="129"/>
        <end position="169"/>
    </location>
</feature>
<dbReference type="PROSITE" id="PS00237">
    <property type="entry name" value="G_PROTEIN_RECEP_F1_1"/>
    <property type="match status" value="1"/>
</dbReference>